<reference evidence="3 4" key="1">
    <citation type="submission" date="2023-04" db="EMBL/GenBank/DDBJ databases">
        <title>Lysobacter sp. strain UC isolated from soil sample.</title>
        <authorList>
            <person name="Choksket S."/>
            <person name="Harshvardhan F."/>
            <person name="Rana R."/>
            <person name="Patil P.B."/>
            <person name="Korpole S."/>
        </authorList>
    </citation>
    <scope>NUCLEOTIDE SEQUENCE [LARGE SCALE GENOMIC DNA]</scope>
    <source>
        <strain evidence="3 4">UC</strain>
    </source>
</reference>
<evidence type="ECO:0000313" key="4">
    <source>
        <dbReference type="Proteomes" id="UP001233535"/>
    </source>
</evidence>
<feature type="domain" description="Putative integrase N-terminal" evidence="2">
    <location>
        <begin position="14"/>
        <end position="93"/>
    </location>
</feature>
<dbReference type="Pfam" id="PF12834">
    <property type="entry name" value="Phage_int_SAM_2"/>
    <property type="match status" value="1"/>
</dbReference>
<evidence type="ECO:0000313" key="3">
    <source>
        <dbReference type="EMBL" id="MDR0183253.1"/>
    </source>
</evidence>
<feature type="compositionally biased region" description="Low complexity" evidence="1">
    <location>
        <begin position="7"/>
        <end position="20"/>
    </location>
</feature>
<proteinExistence type="predicted"/>
<dbReference type="EMBL" id="JARUHG010000002">
    <property type="protein sequence ID" value="MDR0183253.1"/>
    <property type="molecule type" value="Genomic_DNA"/>
</dbReference>
<protein>
    <submittedName>
        <fullName evidence="3">Phage integrase N-terminal domain-containing protein</fullName>
    </submittedName>
</protein>
<evidence type="ECO:0000256" key="1">
    <source>
        <dbReference type="SAM" id="MobiDB-lite"/>
    </source>
</evidence>
<name>A0ABU1CDK8_9GAMM</name>
<gene>
    <name evidence="3" type="ORF">P8609_09765</name>
</gene>
<dbReference type="InterPro" id="IPR024457">
    <property type="entry name" value="Putative_integrase_N"/>
</dbReference>
<dbReference type="RefSeq" id="WP_309262395.1">
    <property type="nucleotide sequence ID" value="NZ_JARUHG010000002.1"/>
</dbReference>
<evidence type="ECO:0000259" key="2">
    <source>
        <dbReference type="Pfam" id="PF12834"/>
    </source>
</evidence>
<feature type="region of interest" description="Disordered" evidence="1">
    <location>
        <begin position="1"/>
        <end position="27"/>
    </location>
</feature>
<dbReference type="Proteomes" id="UP001233535">
    <property type="component" value="Unassembled WGS sequence"/>
</dbReference>
<keyword evidence="4" id="KW-1185">Reference proteome</keyword>
<comment type="caution">
    <text evidence="3">The sequence shown here is derived from an EMBL/GenBank/DDBJ whole genome shotgun (WGS) entry which is preliminary data.</text>
</comment>
<accession>A0ABU1CDK8</accession>
<organism evidence="3 4">
    <name type="scientific">Lysobacter arvi</name>
    <dbReference type="NCBI Taxonomy" id="3038776"/>
    <lineage>
        <taxon>Bacteria</taxon>
        <taxon>Pseudomonadati</taxon>
        <taxon>Pseudomonadota</taxon>
        <taxon>Gammaproteobacteria</taxon>
        <taxon>Lysobacterales</taxon>
        <taxon>Lysobacteraceae</taxon>
        <taxon>Lysobacter</taxon>
    </lineage>
</organism>
<sequence>MSKKTEAVSAARGAAKGSGAHPTKQARMKTMERSFGFLHGCGYQVPDVGGLREKHIALYFEQRKFEGLSVRTFQNEAAHIREAMRAVGRHQAADSPTMSNKALGIDGSCRDGTKVAATDEEFQEALGIAAGIDEGVAAALKL</sequence>